<dbReference type="PANTHER" id="PTHR35711">
    <property type="entry name" value="EXPRESSED PROTEIN"/>
    <property type="match status" value="1"/>
</dbReference>
<dbReference type="PANTHER" id="PTHR35711:SF4">
    <property type="entry name" value="ACTING ON PEPTIDE BONDS (PEPTIDASE)-RELATED"/>
    <property type="match status" value="1"/>
</dbReference>
<reference evidence="2 3" key="1">
    <citation type="submission" date="2024-01" db="EMBL/GenBank/DDBJ databases">
        <title>The genomes of 5 underutilized Papilionoideae crops provide insights into root nodulation and disease resistanc.</title>
        <authorList>
            <person name="Jiang F."/>
        </authorList>
    </citation>
    <scope>NUCLEOTIDE SEQUENCE [LARGE SCALE GENOMIC DNA]</scope>
    <source>
        <strain evidence="2">LVBAO_FW01</strain>
        <tissue evidence="2">Leaves</tissue>
    </source>
</reference>
<feature type="compositionally biased region" description="Acidic residues" evidence="1">
    <location>
        <begin position="144"/>
        <end position="184"/>
    </location>
</feature>
<name>A0AAN9L5V2_CANGL</name>
<dbReference type="EMBL" id="JAYMYQ010000005">
    <property type="protein sequence ID" value="KAK7330025.1"/>
    <property type="molecule type" value="Genomic_DNA"/>
</dbReference>
<feature type="compositionally biased region" description="Acidic residues" evidence="1">
    <location>
        <begin position="98"/>
        <end position="136"/>
    </location>
</feature>
<dbReference type="AlphaFoldDB" id="A0AAN9L5V2"/>
<dbReference type="Proteomes" id="UP001367508">
    <property type="component" value="Unassembled WGS sequence"/>
</dbReference>
<evidence type="ECO:0000313" key="3">
    <source>
        <dbReference type="Proteomes" id="UP001367508"/>
    </source>
</evidence>
<comment type="caution">
    <text evidence="2">The sequence shown here is derived from an EMBL/GenBank/DDBJ whole genome shotgun (WGS) entry which is preliminary data.</text>
</comment>
<evidence type="ECO:0000256" key="1">
    <source>
        <dbReference type="SAM" id="MobiDB-lite"/>
    </source>
</evidence>
<gene>
    <name evidence="2" type="ORF">VNO77_24210</name>
</gene>
<feature type="region of interest" description="Disordered" evidence="1">
    <location>
        <begin position="90"/>
        <end position="193"/>
    </location>
</feature>
<protein>
    <submittedName>
        <fullName evidence="2">Uncharacterized protein</fullName>
    </submittedName>
</protein>
<organism evidence="2 3">
    <name type="scientific">Canavalia gladiata</name>
    <name type="common">Sword bean</name>
    <name type="synonym">Dolichos gladiatus</name>
    <dbReference type="NCBI Taxonomy" id="3824"/>
    <lineage>
        <taxon>Eukaryota</taxon>
        <taxon>Viridiplantae</taxon>
        <taxon>Streptophyta</taxon>
        <taxon>Embryophyta</taxon>
        <taxon>Tracheophyta</taxon>
        <taxon>Spermatophyta</taxon>
        <taxon>Magnoliopsida</taxon>
        <taxon>eudicotyledons</taxon>
        <taxon>Gunneridae</taxon>
        <taxon>Pentapetalae</taxon>
        <taxon>rosids</taxon>
        <taxon>fabids</taxon>
        <taxon>Fabales</taxon>
        <taxon>Fabaceae</taxon>
        <taxon>Papilionoideae</taxon>
        <taxon>50 kb inversion clade</taxon>
        <taxon>NPAAA clade</taxon>
        <taxon>indigoferoid/millettioid clade</taxon>
        <taxon>Phaseoleae</taxon>
        <taxon>Canavalia</taxon>
    </lineage>
</organism>
<proteinExistence type="predicted"/>
<evidence type="ECO:0000313" key="2">
    <source>
        <dbReference type="EMBL" id="KAK7330025.1"/>
    </source>
</evidence>
<sequence length="193" mass="21226">MVEKAGHLVLKQISGIAEAMEVQSLSFEKNTVLVGSFAEALVLHTLLVTAKSLASFLTMTGSLLTVVSNLVSPMDGRFPLDQLYKGKNTFEENKDASETEDDEDENDVDDGDDDEDDEDFSGDEGEEEADSDDDVEANGVGGSGDEDDDNDDEDEEDGEEDGEEDEEEEDEDEEEEDEDEEEESPQPPSKKRK</sequence>
<keyword evidence="3" id="KW-1185">Reference proteome</keyword>
<accession>A0AAN9L5V2</accession>